<dbReference type="AlphaFoldDB" id="A0A645EYJ7"/>
<gene>
    <name evidence="1" type="ORF">SDC9_153505</name>
</gene>
<sequence>MVCNKLGHVVRDVEPQKVGLAADDGDAGLKIRRLNVGGQAPLHTGAQPVLQAFDLFRRAVTGQYDLLARVVQRVEGVEKFFLR</sequence>
<organism evidence="1">
    <name type="scientific">bioreactor metagenome</name>
    <dbReference type="NCBI Taxonomy" id="1076179"/>
    <lineage>
        <taxon>unclassified sequences</taxon>
        <taxon>metagenomes</taxon>
        <taxon>ecological metagenomes</taxon>
    </lineage>
</organism>
<reference evidence="1" key="1">
    <citation type="submission" date="2019-08" db="EMBL/GenBank/DDBJ databases">
        <authorList>
            <person name="Kucharzyk K."/>
            <person name="Murdoch R.W."/>
            <person name="Higgins S."/>
            <person name="Loffler F."/>
        </authorList>
    </citation>
    <scope>NUCLEOTIDE SEQUENCE</scope>
</reference>
<name>A0A645EYJ7_9ZZZZ</name>
<accession>A0A645EYJ7</accession>
<dbReference type="EMBL" id="VSSQ01052150">
    <property type="protein sequence ID" value="MPN06249.1"/>
    <property type="molecule type" value="Genomic_DNA"/>
</dbReference>
<comment type="caution">
    <text evidence="1">The sequence shown here is derived from an EMBL/GenBank/DDBJ whole genome shotgun (WGS) entry which is preliminary data.</text>
</comment>
<evidence type="ECO:0000313" key="1">
    <source>
        <dbReference type="EMBL" id="MPN06249.1"/>
    </source>
</evidence>
<protein>
    <submittedName>
        <fullName evidence="1">Uncharacterized protein</fullName>
    </submittedName>
</protein>
<proteinExistence type="predicted"/>